<protein>
    <submittedName>
        <fullName evidence="3">AraC family ligand binding domain-containing protein</fullName>
    </submittedName>
</protein>
<evidence type="ECO:0000259" key="2">
    <source>
        <dbReference type="Pfam" id="PF02311"/>
    </source>
</evidence>
<proteinExistence type="predicted"/>
<dbReference type="Gene3D" id="2.60.120.10">
    <property type="entry name" value="Jelly Rolls"/>
    <property type="match status" value="1"/>
</dbReference>
<dbReference type="InterPro" id="IPR014710">
    <property type="entry name" value="RmlC-like_jellyroll"/>
</dbReference>
<keyword evidence="1" id="KW-0238">DNA-binding</keyword>
<evidence type="ECO:0000313" key="3">
    <source>
        <dbReference type="EMBL" id="UJF33001.1"/>
    </source>
</evidence>
<dbReference type="SUPFAM" id="SSF51215">
    <property type="entry name" value="Regulatory protein AraC"/>
    <property type="match status" value="1"/>
</dbReference>
<dbReference type="Proteomes" id="UP001649230">
    <property type="component" value="Chromosome"/>
</dbReference>
<name>A0ABY3SIM9_9BACL</name>
<dbReference type="EMBL" id="CP090978">
    <property type="protein sequence ID" value="UJF33001.1"/>
    <property type="molecule type" value="Genomic_DNA"/>
</dbReference>
<accession>A0ABY3SIM9</accession>
<keyword evidence="4" id="KW-1185">Reference proteome</keyword>
<reference evidence="3 4" key="1">
    <citation type="journal article" date="2024" name="Int. J. Syst. Evol. Microbiol.">
        <title>Paenibacillus hexagrammi sp. nov., a novel bacterium isolated from the gut content of Hexagrammos agrammus.</title>
        <authorList>
            <person name="Jung H.K."/>
            <person name="Kim D.G."/>
            <person name="Zin H."/>
            <person name="Park J."/>
            <person name="Jung H."/>
            <person name="Kim Y.O."/>
            <person name="Kong H.J."/>
            <person name="Kim J.W."/>
            <person name="Kim Y.S."/>
        </authorList>
    </citation>
    <scope>NUCLEOTIDE SEQUENCE [LARGE SCALE GENOMIC DNA]</scope>
    <source>
        <strain evidence="3 4">YPD9-1</strain>
    </source>
</reference>
<sequence>MEISELAYHKSSTWYEEERQDEQWTLVLVSYGKCVYWVEERKYVLEKGQLLLIPKNVPLLWEKCPYHDA</sequence>
<dbReference type="Pfam" id="PF02311">
    <property type="entry name" value="AraC_binding"/>
    <property type="match status" value="1"/>
</dbReference>
<feature type="domain" description="AraC-type arabinose-binding/dimerisation" evidence="2">
    <location>
        <begin position="10"/>
        <end position="58"/>
    </location>
</feature>
<organism evidence="3 4">
    <name type="scientific">Paenibacillus hexagrammi</name>
    <dbReference type="NCBI Taxonomy" id="2908839"/>
    <lineage>
        <taxon>Bacteria</taxon>
        <taxon>Bacillati</taxon>
        <taxon>Bacillota</taxon>
        <taxon>Bacilli</taxon>
        <taxon>Bacillales</taxon>
        <taxon>Paenibacillaceae</taxon>
        <taxon>Paenibacillus</taxon>
    </lineage>
</organism>
<evidence type="ECO:0000256" key="1">
    <source>
        <dbReference type="ARBA" id="ARBA00023125"/>
    </source>
</evidence>
<dbReference type="InterPro" id="IPR003313">
    <property type="entry name" value="AraC-bd"/>
</dbReference>
<evidence type="ECO:0000313" key="4">
    <source>
        <dbReference type="Proteomes" id="UP001649230"/>
    </source>
</evidence>
<gene>
    <name evidence="3" type="ORF">L0M14_26060</name>
</gene>
<dbReference type="InterPro" id="IPR037923">
    <property type="entry name" value="HTH-like"/>
</dbReference>